<feature type="region of interest" description="Disordered" evidence="7">
    <location>
        <begin position="329"/>
        <end position="410"/>
    </location>
</feature>
<sequence length="700" mass="77414">MNAPPNGNNPPPPGAPPLRRKKKAGDPLVARKKPVVRPPPKPKNPANANANPSRSFHTQPNLLGVQAPKVDQKTQEEWRQRRQQNGGWWDPPPDAEDFREFPVFMTKREAREGVRSHVMRFAKTRTGGKVDVMDDTDFARPVTLHRKDARSLNNAQVAKEGSPSPALVDPVEAERIANIKAEKEAQRATDQAQIAPVTKDAVTKKPIQKPEKASTQTFYAKRSEAHKKEATIRYEESLPWVLEDADGKNTYVGAYTAALSESMAALQYEGDKWRLIPLEKFYKFTHKPPFKTYTIEEAERLMNKKVVQGRWAMREGEKDKVKEEMAATRQTLHGRAKVKTESETFRSAARSEKQEHDDIDFSGDEFQDDDENPTFEPDNDEEVKESRERVRREQLGARAFETIDEAKLEEELKREEIEEAARKQGFGKKIAKSLVKLERDVKYKEDRENSDDLLSESDESDVEDKEVKQEEGEKGSQDQDATNASKAEGSTSGKPKALSDKKGKSLKRPGSPNLSEMESSGNESSRKRVKKQATGSVRGSRASTPMSSSQRAKAATGAMSDGEATGGEMSDAGRTKKKVPRVTVVSGSHSKGTPTSSRAGSPAPAAGQASPGSQSPGRRELDFSQPPGPVTAADVAAALAAQPQGVTIGRLLSQFGNRIAENPTRPDQTARKDWVKFIRAVANWGEDKLLRLKNPEAGQK</sequence>
<organism evidence="8 9">
    <name type="scientific">Cytospora chrysosperma</name>
    <name type="common">Cytospora canker fungus</name>
    <name type="synonym">Sphaeria chrysosperma</name>
    <dbReference type="NCBI Taxonomy" id="252740"/>
    <lineage>
        <taxon>Eukaryota</taxon>
        <taxon>Fungi</taxon>
        <taxon>Dikarya</taxon>
        <taxon>Ascomycota</taxon>
        <taxon>Pezizomycotina</taxon>
        <taxon>Sordariomycetes</taxon>
        <taxon>Sordariomycetidae</taxon>
        <taxon>Diaporthales</taxon>
        <taxon>Cytosporaceae</taxon>
        <taxon>Cytospora</taxon>
    </lineage>
</organism>
<feature type="region of interest" description="Disordered" evidence="7">
    <location>
        <begin position="437"/>
        <end position="630"/>
    </location>
</feature>
<dbReference type="GO" id="GO:0001096">
    <property type="term" value="F:TFIIF-class transcription factor complex binding"/>
    <property type="evidence" value="ECO:0007669"/>
    <property type="project" value="TreeGrafter"/>
</dbReference>
<keyword evidence="4" id="KW-0238">DNA-binding</keyword>
<dbReference type="GO" id="GO:0032968">
    <property type="term" value="P:positive regulation of transcription elongation by RNA polymerase II"/>
    <property type="evidence" value="ECO:0007669"/>
    <property type="project" value="InterPro"/>
</dbReference>
<feature type="compositionally biased region" description="Low complexity" evidence="7">
    <location>
        <begin position="593"/>
        <end position="616"/>
    </location>
</feature>
<protein>
    <submittedName>
        <fullName evidence="8">Uncharacterized protein</fullName>
    </submittedName>
</protein>
<name>A0A423WQD6_CYTCH</name>
<keyword evidence="9" id="KW-1185">Reference proteome</keyword>
<feature type="compositionally biased region" description="Acidic residues" evidence="7">
    <location>
        <begin position="357"/>
        <end position="383"/>
    </location>
</feature>
<evidence type="ECO:0000256" key="2">
    <source>
        <dbReference type="ARBA" id="ARBA00005249"/>
    </source>
</evidence>
<comment type="similarity">
    <text evidence="2">Belongs to the TFIIF alpha subunit family.</text>
</comment>
<feature type="compositionally biased region" description="Polar residues" evidence="7">
    <location>
        <begin position="512"/>
        <end position="523"/>
    </location>
</feature>
<dbReference type="GO" id="GO:0005674">
    <property type="term" value="C:transcription factor TFIIF complex"/>
    <property type="evidence" value="ECO:0007669"/>
    <property type="project" value="TreeGrafter"/>
</dbReference>
<feature type="compositionally biased region" description="Pro residues" evidence="7">
    <location>
        <begin position="7"/>
        <end position="16"/>
    </location>
</feature>
<evidence type="ECO:0000313" key="9">
    <source>
        <dbReference type="Proteomes" id="UP000284375"/>
    </source>
</evidence>
<feature type="compositionally biased region" description="Acidic residues" evidence="7">
    <location>
        <begin position="448"/>
        <end position="464"/>
    </location>
</feature>
<dbReference type="InterPro" id="IPR011039">
    <property type="entry name" value="TFIIF_interaction"/>
</dbReference>
<reference evidence="8 9" key="1">
    <citation type="submission" date="2015-09" db="EMBL/GenBank/DDBJ databases">
        <title>Host preference determinants of Valsa canker pathogens revealed by comparative genomics.</title>
        <authorList>
            <person name="Yin Z."/>
            <person name="Huang L."/>
        </authorList>
    </citation>
    <scope>NUCLEOTIDE SEQUENCE [LARGE SCALE GENOMIC DNA]</scope>
    <source>
        <strain evidence="8 9">YSFL</strain>
    </source>
</reference>
<comment type="caution">
    <text evidence="8">The sequence shown here is derived from an EMBL/GenBank/DDBJ whole genome shotgun (WGS) entry which is preliminary data.</text>
</comment>
<proteinExistence type="inferred from homology"/>
<feature type="compositionally biased region" description="Basic and acidic residues" evidence="7">
    <location>
        <begin position="384"/>
        <end position="395"/>
    </location>
</feature>
<feature type="compositionally biased region" description="Basic and acidic residues" evidence="7">
    <location>
        <begin position="338"/>
        <end position="356"/>
    </location>
</feature>
<feature type="compositionally biased region" description="Polar residues" evidence="7">
    <location>
        <begin position="478"/>
        <end position="493"/>
    </location>
</feature>
<dbReference type="OrthoDB" id="76676at2759"/>
<dbReference type="PANTHER" id="PTHR13011:SF0">
    <property type="entry name" value="GENERAL TRANSCRIPTION FACTOR IIF SUBUNIT 1"/>
    <property type="match status" value="1"/>
</dbReference>
<accession>A0A423WQD6</accession>
<keyword evidence="5" id="KW-0804">Transcription</keyword>
<keyword evidence="3" id="KW-0805">Transcription regulation</keyword>
<evidence type="ECO:0000256" key="1">
    <source>
        <dbReference type="ARBA" id="ARBA00004123"/>
    </source>
</evidence>
<feature type="compositionally biased region" description="Polar residues" evidence="7">
    <location>
        <begin position="533"/>
        <end position="551"/>
    </location>
</feature>
<keyword evidence="6" id="KW-0539">Nucleus</keyword>
<comment type="subcellular location">
    <subcellularLocation>
        <location evidence="1">Nucleus</location>
    </subcellularLocation>
</comment>
<dbReference type="PANTHER" id="PTHR13011">
    <property type="entry name" value="TFIIF-ALPHA"/>
    <property type="match status" value="1"/>
</dbReference>
<feature type="region of interest" description="Disordered" evidence="7">
    <location>
        <begin position="1"/>
        <end position="95"/>
    </location>
</feature>
<dbReference type="SUPFAM" id="SSF50916">
    <property type="entry name" value="Rap30/74 interaction domains"/>
    <property type="match status" value="1"/>
</dbReference>
<dbReference type="EMBL" id="LJZO01000001">
    <property type="protein sequence ID" value="ROW05643.1"/>
    <property type="molecule type" value="Genomic_DNA"/>
</dbReference>
<evidence type="ECO:0000256" key="3">
    <source>
        <dbReference type="ARBA" id="ARBA00023015"/>
    </source>
</evidence>
<evidence type="ECO:0000256" key="7">
    <source>
        <dbReference type="SAM" id="MobiDB-lite"/>
    </source>
</evidence>
<dbReference type="GO" id="GO:0003677">
    <property type="term" value="F:DNA binding"/>
    <property type="evidence" value="ECO:0007669"/>
    <property type="project" value="UniProtKB-KW"/>
</dbReference>
<dbReference type="Proteomes" id="UP000284375">
    <property type="component" value="Unassembled WGS sequence"/>
</dbReference>
<evidence type="ECO:0000313" key="8">
    <source>
        <dbReference type="EMBL" id="ROW05643.1"/>
    </source>
</evidence>
<dbReference type="AlphaFoldDB" id="A0A423WQD6"/>
<feature type="compositionally biased region" description="Basic and acidic residues" evidence="7">
    <location>
        <begin position="70"/>
        <end position="80"/>
    </location>
</feature>
<feature type="compositionally biased region" description="Basic and acidic residues" evidence="7">
    <location>
        <begin position="437"/>
        <end position="447"/>
    </location>
</feature>
<dbReference type="STRING" id="252740.A0A423WQD6"/>
<feature type="compositionally biased region" description="Basic and acidic residues" evidence="7">
    <location>
        <begin position="465"/>
        <end position="477"/>
    </location>
</feature>
<gene>
    <name evidence="8" type="ORF">VSDG_00319</name>
</gene>
<dbReference type="InterPro" id="IPR008851">
    <property type="entry name" value="TFIIF-alpha"/>
</dbReference>
<evidence type="ECO:0000256" key="6">
    <source>
        <dbReference type="ARBA" id="ARBA00023242"/>
    </source>
</evidence>
<dbReference type="GO" id="GO:0016251">
    <property type="term" value="F:RNA polymerase II general transcription initiation factor activity"/>
    <property type="evidence" value="ECO:0007669"/>
    <property type="project" value="TreeGrafter"/>
</dbReference>
<feature type="region of interest" description="Disordered" evidence="7">
    <location>
        <begin position="200"/>
        <end position="220"/>
    </location>
</feature>
<dbReference type="GO" id="GO:0006367">
    <property type="term" value="P:transcription initiation at RNA polymerase II promoter"/>
    <property type="evidence" value="ECO:0007669"/>
    <property type="project" value="InterPro"/>
</dbReference>
<evidence type="ECO:0000256" key="4">
    <source>
        <dbReference type="ARBA" id="ARBA00023125"/>
    </source>
</evidence>
<evidence type="ECO:0000256" key="5">
    <source>
        <dbReference type="ARBA" id="ARBA00023163"/>
    </source>
</evidence>